<accession>A0ABS3WK84</accession>
<dbReference type="RefSeq" id="WP_208851262.1">
    <property type="nucleotide sequence ID" value="NZ_JAGGDJ010000071.1"/>
</dbReference>
<evidence type="ECO:0000313" key="4">
    <source>
        <dbReference type="Proteomes" id="UP000670947"/>
    </source>
</evidence>
<dbReference type="EMBL" id="JAGGDJ010000071">
    <property type="protein sequence ID" value="MBO7748733.1"/>
    <property type="molecule type" value="Genomic_DNA"/>
</dbReference>
<dbReference type="Pfam" id="PF07833">
    <property type="entry name" value="Cu_amine_oxidN1"/>
    <property type="match status" value="1"/>
</dbReference>
<evidence type="ECO:0000256" key="1">
    <source>
        <dbReference type="SAM" id="SignalP"/>
    </source>
</evidence>
<evidence type="ECO:0000259" key="2">
    <source>
        <dbReference type="Pfam" id="PF07833"/>
    </source>
</evidence>
<proteinExistence type="predicted"/>
<dbReference type="Gene3D" id="3.30.457.10">
    <property type="entry name" value="Copper amine oxidase-like, N-terminal domain"/>
    <property type="match status" value="1"/>
</dbReference>
<name>A0ABS3WK84_9BACL</name>
<dbReference type="SUPFAM" id="SSF55383">
    <property type="entry name" value="Copper amine oxidase, domain N"/>
    <property type="match status" value="1"/>
</dbReference>
<protein>
    <submittedName>
        <fullName evidence="3">Copper amine oxidase N-terminal domain-containing protein</fullName>
    </submittedName>
</protein>
<comment type="caution">
    <text evidence="3">The sequence shown here is derived from an EMBL/GenBank/DDBJ whole genome shotgun (WGS) entry which is preliminary data.</text>
</comment>
<keyword evidence="1" id="KW-0732">Signal</keyword>
<evidence type="ECO:0000313" key="3">
    <source>
        <dbReference type="EMBL" id="MBO7748733.1"/>
    </source>
</evidence>
<keyword evidence="4" id="KW-1185">Reference proteome</keyword>
<feature type="chain" id="PRO_5046778068" evidence="1">
    <location>
        <begin position="26"/>
        <end position="274"/>
    </location>
</feature>
<sequence length="274" mass="30494">MKRLISALLCMVSFFCFSQLNNVSAATSTSTSSLPTYSHVYLKAGPYYILYTHPTAPFVDQNDRLLIPLRTFDELFGGSVSYQASNKTAEVIWQGHAFKFVVGSEKAEVDGKTFSMDTKPVIKDGSISLPIRLFLNTTNLKYHWDSVLRVLVLDDESILVGKPFMDFKGNDLYPKNIDNVLQVENYTIKKSQDGNFQLNLTAKNKSGNDIPAGKADIHPLVSYGKVFGGFATDSYSRPNYPAISEVKSGEEVTISQNFPLQDVEYIITVARILS</sequence>
<feature type="domain" description="Copper amine oxidase-like N-terminal" evidence="2">
    <location>
        <begin position="54"/>
        <end position="149"/>
    </location>
</feature>
<organism evidence="3 4">
    <name type="scientific">Paenibacillus artemisiicola</name>
    <dbReference type="NCBI Taxonomy" id="1172618"/>
    <lineage>
        <taxon>Bacteria</taxon>
        <taxon>Bacillati</taxon>
        <taxon>Bacillota</taxon>
        <taxon>Bacilli</taxon>
        <taxon>Bacillales</taxon>
        <taxon>Paenibacillaceae</taxon>
        <taxon>Paenibacillus</taxon>
    </lineage>
</organism>
<gene>
    <name evidence="3" type="ORF">I8J29_31645</name>
</gene>
<feature type="signal peptide" evidence="1">
    <location>
        <begin position="1"/>
        <end position="25"/>
    </location>
</feature>
<reference evidence="3 4" key="1">
    <citation type="submission" date="2021-03" db="EMBL/GenBank/DDBJ databases">
        <title>Paenibacillus artemisicola MWE-103 whole genome sequence.</title>
        <authorList>
            <person name="Ham Y.J."/>
        </authorList>
    </citation>
    <scope>NUCLEOTIDE SEQUENCE [LARGE SCALE GENOMIC DNA]</scope>
    <source>
        <strain evidence="3 4">MWE-103</strain>
    </source>
</reference>
<dbReference type="InterPro" id="IPR036582">
    <property type="entry name" value="Mao_N_sf"/>
</dbReference>
<dbReference type="InterPro" id="IPR012854">
    <property type="entry name" value="Cu_amine_oxidase-like_N"/>
</dbReference>
<dbReference type="Proteomes" id="UP000670947">
    <property type="component" value="Unassembled WGS sequence"/>
</dbReference>